<evidence type="ECO:0000256" key="4">
    <source>
        <dbReference type="ARBA" id="ARBA00022553"/>
    </source>
</evidence>
<evidence type="ECO:0000259" key="14">
    <source>
        <dbReference type="PROSITE" id="PS50885"/>
    </source>
</evidence>
<dbReference type="PROSITE" id="PS50885">
    <property type="entry name" value="HAMP"/>
    <property type="match status" value="1"/>
</dbReference>
<evidence type="ECO:0000313" key="16">
    <source>
        <dbReference type="Proteomes" id="UP000589620"/>
    </source>
</evidence>
<evidence type="ECO:0000256" key="11">
    <source>
        <dbReference type="SAM" id="Coils"/>
    </source>
</evidence>
<dbReference type="GO" id="GO:0004721">
    <property type="term" value="F:phosphoprotein phosphatase activity"/>
    <property type="evidence" value="ECO:0007669"/>
    <property type="project" value="TreeGrafter"/>
</dbReference>
<feature type="domain" description="Histidine kinase" evidence="13">
    <location>
        <begin position="159"/>
        <end position="377"/>
    </location>
</feature>
<evidence type="ECO:0000256" key="6">
    <source>
        <dbReference type="ARBA" id="ARBA00022692"/>
    </source>
</evidence>
<keyword evidence="8 12" id="KW-1133">Transmembrane helix</keyword>
<evidence type="ECO:0000256" key="7">
    <source>
        <dbReference type="ARBA" id="ARBA00022777"/>
    </source>
</evidence>
<dbReference type="SUPFAM" id="SSF55874">
    <property type="entry name" value="ATPase domain of HSP90 chaperone/DNA topoisomerase II/histidine kinase"/>
    <property type="match status" value="1"/>
</dbReference>
<dbReference type="InterPro" id="IPR005467">
    <property type="entry name" value="His_kinase_dom"/>
</dbReference>
<feature type="domain" description="HAMP" evidence="14">
    <location>
        <begin position="93"/>
        <end position="144"/>
    </location>
</feature>
<feature type="coiled-coil region" evidence="11">
    <location>
        <begin position="125"/>
        <end position="152"/>
    </location>
</feature>
<keyword evidence="4" id="KW-0597">Phosphoprotein</keyword>
<evidence type="ECO:0000256" key="1">
    <source>
        <dbReference type="ARBA" id="ARBA00000085"/>
    </source>
</evidence>
<keyword evidence="16" id="KW-1185">Reference proteome</keyword>
<evidence type="ECO:0000256" key="10">
    <source>
        <dbReference type="ARBA" id="ARBA00039401"/>
    </source>
</evidence>
<dbReference type="InterPro" id="IPR036890">
    <property type="entry name" value="HATPase_C_sf"/>
</dbReference>
<dbReference type="GO" id="GO:0005886">
    <property type="term" value="C:plasma membrane"/>
    <property type="evidence" value="ECO:0007669"/>
    <property type="project" value="UniProtKB-SubCell"/>
</dbReference>
<gene>
    <name evidence="15" type="ORF">BJ963_002479</name>
</gene>
<dbReference type="SUPFAM" id="SSF47384">
    <property type="entry name" value="Homodimeric domain of signal transducing histidine kinase"/>
    <property type="match status" value="1"/>
</dbReference>
<name>A0A852T313_9MICO</name>
<dbReference type="InterPro" id="IPR004358">
    <property type="entry name" value="Sig_transdc_His_kin-like_C"/>
</dbReference>
<dbReference type="InterPro" id="IPR003594">
    <property type="entry name" value="HATPase_dom"/>
</dbReference>
<dbReference type="AlphaFoldDB" id="A0A852T313"/>
<feature type="transmembrane region" description="Helical" evidence="12">
    <location>
        <begin position="70"/>
        <end position="96"/>
    </location>
</feature>
<dbReference type="PROSITE" id="PS50109">
    <property type="entry name" value="HIS_KIN"/>
    <property type="match status" value="1"/>
</dbReference>
<dbReference type="RefSeq" id="WP_179457019.1">
    <property type="nucleotide sequence ID" value="NZ_BAAAPX010000001.1"/>
</dbReference>
<dbReference type="InterPro" id="IPR050351">
    <property type="entry name" value="BphY/WalK/GraS-like"/>
</dbReference>
<dbReference type="InterPro" id="IPR003661">
    <property type="entry name" value="HisK_dim/P_dom"/>
</dbReference>
<dbReference type="Gene3D" id="6.10.340.10">
    <property type="match status" value="1"/>
</dbReference>
<evidence type="ECO:0000256" key="12">
    <source>
        <dbReference type="SAM" id="Phobius"/>
    </source>
</evidence>
<comment type="caution">
    <text evidence="15">The sequence shown here is derived from an EMBL/GenBank/DDBJ whole genome shotgun (WGS) entry which is preliminary data.</text>
</comment>
<dbReference type="GO" id="GO:0000155">
    <property type="term" value="F:phosphorelay sensor kinase activity"/>
    <property type="evidence" value="ECO:0007669"/>
    <property type="project" value="InterPro"/>
</dbReference>
<sequence length="383" mass="40319">MLSLADLAVIVGTSLVVALVISALAVAVLQLVRRASILVRLGVVVLAAVASIVGGTVAIARAMYISPHDFVVLVWVIAVAAVVSLGVAGVLGMGLVRTSRTLRDAARAVGDGEVVVAQPQDSGEFSALSRELAEMSRRLAESREEVRMLDQSRRELVAWISHDLRTPLAAMQAMAESLEDGIAADPERYYRQLRSQCATLGHMVDDLFELSKIQSGSLQLDFGPLSLYDIVSDAVADLSPLAATRSVSLNESQDGDLTVWGDARELSRVIHNLLLNAIEHSPEGSGIHVSVREAADSSVVLSVVDEGGGIPEEHLAKVFDAGWRGSAARSPRAGVVSGGAGLGLAIVHGIVTAHDGDISVRNTEAGCRFDVHLPRFRTAPAGP</sequence>
<dbReference type="PANTHER" id="PTHR45453">
    <property type="entry name" value="PHOSPHATE REGULON SENSOR PROTEIN PHOR"/>
    <property type="match status" value="1"/>
</dbReference>
<dbReference type="GO" id="GO:0016036">
    <property type="term" value="P:cellular response to phosphate starvation"/>
    <property type="evidence" value="ECO:0007669"/>
    <property type="project" value="TreeGrafter"/>
</dbReference>
<evidence type="ECO:0000256" key="2">
    <source>
        <dbReference type="ARBA" id="ARBA00004236"/>
    </source>
</evidence>
<accession>A0A852T313</accession>
<evidence type="ECO:0000256" key="9">
    <source>
        <dbReference type="ARBA" id="ARBA00023012"/>
    </source>
</evidence>
<keyword evidence="11" id="KW-0175">Coiled coil</keyword>
<dbReference type="Pfam" id="PF02518">
    <property type="entry name" value="HATPase_c"/>
    <property type="match status" value="1"/>
</dbReference>
<dbReference type="Gene3D" id="3.30.565.10">
    <property type="entry name" value="Histidine kinase-like ATPase, C-terminal domain"/>
    <property type="match status" value="1"/>
</dbReference>
<dbReference type="EC" id="2.7.13.3" evidence="3"/>
<dbReference type="EMBL" id="JACCBJ010000001">
    <property type="protein sequence ID" value="NYD74960.1"/>
    <property type="molecule type" value="Genomic_DNA"/>
</dbReference>
<organism evidence="15 16">
    <name type="scientific">Leifsonia soli</name>
    <dbReference type="NCBI Taxonomy" id="582665"/>
    <lineage>
        <taxon>Bacteria</taxon>
        <taxon>Bacillati</taxon>
        <taxon>Actinomycetota</taxon>
        <taxon>Actinomycetes</taxon>
        <taxon>Micrococcales</taxon>
        <taxon>Microbacteriaceae</taxon>
        <taxon>Leifsonia</taxon>
    </lineage>
</organism>
<dbReference type="SMART" id="SM00387">
    <property type="entry name" value="HATPase_c"/>
    <property type="match status" value="1"/>
</dbReference>
<dbReference type="Gene3D" id="1.10.287.130">
    <property type="match status" value="1"/>
</dbReference>
<keyword evidence="6 12" id="KW-0812">Transmembrane</keyword>
<evidence type="ECO:0000256" key="3">
    <source>
        <dbReference type="ARBA" id="ARBA00012438"/>
    </source>
</evidence>
<dbReference type="CDD" id="cd00082">
    <property type="entry name" value="HisKA"/>
    <property type="match status" value="1"/>
</dbReference>
<reference evidence="15 16" key="1">
    <citation type="submission" date="2020-07" db="EMBL/GenBank/DDBJ databases">
        <title>Sequencing the genomes of 1000 actinobacteria strains.</title>
        <authorList>
            <person name="Klenk H.-P."/>
        </authorList>
    </citation>
    <scope>NUCLEOTIDE SEQUENCE [LARGE SCALE GENOMIC DNA]</scope>
    <source>
        <strain evidence="15 16">DSM 23871</strain>
    </source>
</reference>
<feature type="transmembrane region" description="Helical" evidence="12">
    <location>
        <begin position="41"/>
        <end position="64"/>
    </location>
</feature>
<evidence type="ECO:0000256" key="5">
    <source>
        <dbReference type="ARBA" id="ARBA00022679"/>
    </source>
</evidence>
<keyword evidence="9" id="KW-0902">Two-component regulatory system</keyword>
<dbReference type="InterPro" id="IPR036097">
    <property type="entry name" value="HisK_dim/P_sf"/>
</dbReference>
<dbReference type="PANTHER" id="PTHR45453:SF1">
    <property type="entry name" value="PHOSPHATE REGULON SENSOR PROTEIN PHOR"/>
    <property type="match status" value="1"/>
</dbReference>
<dbReference type="PRINTS" id="PR00344">
    <property type="entry name" value="BCTRLSENSOR"/>
</dbReference>
<evidence type="ECO:0000313" key="15">
    <source>
        <dbReference type="EMBL" id="NYD74960.1"/>
    </source>
</evidence>
<keyword evidence="7 15" id="KW-0418">Kinase</keyword>
<comment type="catalytic activity">
    <reaction evidence="1">
        <text>ATP + protein L-histidine = ADP + protein N-phospho-L-histidine.</text>
        <dbReference type="EC" id="2.7.13.3"/>
    </reaction>
</comment>
<dbReference type="SMART" id="SM00388">
    <property type="entry name" value="HisKA"/>
    <property type="match status" value="1"/>
</dbReference>
<evidence type="ECO:0000256" key="8">
    <source>
        <dbReference type="ARBA" id="ARBA00022989"/>
    </source>
</evidence>
<dbReference type="InterPro" id="IPR003660">
    <property type="entry name" value="HAMP_dom"/>
</dbReference>
<keyword evidence="5" id="KW-0808">Transferase</keyword>
<feature type="transmembrane region" description="Helical" evidence="12">
    <location>
        <begin position="6"/>
        <end position="29"/>
    </location>
</feature>
<protein>
    <recommendedName>
        <fullName evidence="10">Sensor-like histidine kinase SenX3</fullName>
        <ecNumber evidence="3">2.7.13.3</ecNumber>
    </recommendedName>
</protein>
<comment type="subcellular location">
    <subcellularLocation>
        <location evidence="2">Cell membrane</location>
    </subcellularLocation>
</comment>
<keyword evidence="12" id="KW-0472">Membrane</keyword>
<evidence type="ECO:0000259" key="13">
    <source>
        <dbReference type="PROSITE" id="PS50109"/>
    </source>
</evidence>
<dbReference type="Proteomes" id="UP000589620">
    <property type="component" value="Unassembled WGS sequence"/>
</dbReference>
<dbReference type="Pfam" id="PF00512">
    <property type="entry name" value="HisKA"/>
    <property type="match status" value="1"/>
</dbReference>
<proteinExistence type="predicted"/>